<keyword evidence="1" id="KW-1133">Transmembrane helix</keyword>
<evidence type="ECO:0000256" key="1">
    <source>
        <dbReference type="SAM" id="Phobius"/>
    </source>
</evidence>
<dbReference type="EMBL" id="LT882677">
    <property type="protein sequence ID" value="SMY21612.1"/>
    <property type="molecule type" value="Genomic_DNA"/>
</dbReference>
<feature type="transmembrane region" description="Helical" evidence="1">
    <location>
        <begin position="72"/>
        <end position="95"/>
    </location>
</feature>
<dbReference type="Proteomes" id="UP000215453">
    <property type="component" value="Chromosome 2"/>
</dbReference>
<reference evidence="2 3" key="1">
    <citation type="submission" date="2016-10" db="EMBL/GenBank/DDBJ databases">
        <authorList>
            <person name="Varghese N."/>
        </authorList>
    </citation>
    <scope>NUCLEOTIDE SEQUENCE [LARGE SCALE GENOMIC DNA]</scope>
</reference>
<keyword evidence="1" id="KW-0472">Membrane</keyword>
<organism evidence="2 3">
    <name type="scientific">Zymoseptoria tritici ST99CH_1A5</name>
    <dbReference type="NCBI Taxonomy" id="1276529"/>
    <lineage>
        <taxon>Eukaryota</taxon>
        <taxon>Fungi</taxon>
        <taxon>Dikarya</taxon>
        <taxon>Ascomycota</taxon>
        <taxon>Pezizomycotina</taxon>
        <taxon>Dothideomycetes</taxon>
        <taxon>Dothideomycetidae</taxon>
        <taxon>Mycosphaerellales</taxon>
        <taxon>Mycosphaerellaceae</taxon>
        <taxon>Zymoseptoria</taxon>
    </lineage>
</organism>
<protein>
    <submittedName>
        <fullName evidence="2">Uncharacterized protein</fullName>
    </submittedName>
</protein>
<evidence type="ECO:0000313" key="3">
    <source>
        <dbReference type="Proteomes" id="UP000215453"/>
    </source>
</evidence>
<accession>A0A1Y6LAV8</accession>
<proteinExistence type="predicted"/>
<gene>
    <name evidence="2" type="ORF">ZT1A5_G3050</name>
</gene>
<sequence length="733" mass="80065">MIQIAAKAQELLCVASLAAIVLQALRSELLHDGLPIGLLGSGIWFSQVSSFWSPEFLAAGSWSITSARRIRLYLLLVLAGLIAVVIGPASAVLMLPRNQEIPAGGTSFYQNGVPDEIWPTAVISTAEPAVCALTNSTEYPICPSGGYKSIVHTLQALDPNQTTFCAPEEPSLGQQFAPQCQAKGITGWRYWNNFLVQSSQHLLPPVLSTFTSFNRPGNTVVIQPHVATVASMQRIVRTWSGNAGASTRSPWNQYKWSYGLVASGSSTNPWVRVQCSEGQNISADASEIGFPYLQPFSEFLLGRPGTSFGPGHRYSSISQLDCSKTDRIRAQWIPLALDEFGDSETGTHSTGLLIELPWVGESRVGIGCAIVASWHNNTITSDRTANYGAWSATITGMEFTWHPPGLVESVESAETNRPIRLDQSWLRLLTPQLSSSGSNFTSGMNTMEDLLTRMRISDVVGDLRTRPSMYHDGGRCVYGMRPSSKTDTQLWNANDCQVATVGKYLQMIVGTLVADGLSRFGSHRVFENVDLPLRNWSLRVPRTFNSSRLLHDLPQSTADLASQWLSISVTGWVYYASETSDYLALAVVCIYMLLATTHVLWLLCPTHWISSDAWDNLTELLVLCKNSPPSVPSRLENASAGIYRLNTFATIVKVRVVDESENTEGPGLVEKVGNMDSKRVVLVEESPIKSQDELELALIGATTCATAVAPSAQSNLRKRTGVLEVVKIDARYG</sequence>
<evidence type="ECO:0000313" key="2">
    <source>
        <dbReference type="EMBL" id="SMY21612.1"/>
    </source>
</evidence>
<keyword evidence="1" id="KW-0812">Transmembrane</keyword>
<name>A0A1Y6LAV8_ZYMTR</name>
<dbReference type="AlphaFoldDB" id="A0A1Y6LAV8"/>